<evidence type="ECO:0000313" key="13">
    <source>
        <dbReference type="Proteomes" id="UP001203945"/>
    </source>
</evidence>
<comment type="subcellular location">
    <subcellularLocation>
        <location evidence="10">Cell inner membrane</location>
        <topology evidence="10">Multi-pass membrane protein</topology>
    </subcellularLocation>
    <subcellularLocation>
        <location evidence="2">Cell membrane</location>
        <topology evidence="2">Multi-pass membrane protein</topology>
    </subcellularLocation>
</comment>
<comment type="similarity">
    <text evidence="3 10">Belongs to the major facilitator superfamily. Bcr/CmlA family.</text>
</comment>
<evidence type="ECO:0000256" key="4">
    <source>
        <dbReference type="ARBA" id="ARBA00007520"/>
    </source>
</evidence>
<feature type="transmembrane region" description="Helical" evidence="10">
    <location>
        <begin position="137"/>
        <end position="159"/>
    </location>
</feature>
<organism evidence="12 13">
    <name type="scientific">Paracoccus albicereus</name>
    <dbReference type="NCBI Taxonomy" id="2922394"/>
    <lineage>
        <taxon>Bacteria</taxon>
        <taxon>Pseudomonadati</taxon>
        <taxon>Pseudomonadota</taxon>
        <taxon>Alphaproteobacteria</taxon>
        <taxon>Rhodobacterales</taxon>
        <taxon>Paracoccaceae</taxon>
        <taxon>Paracoccus</taxon>
    </lineage>
</organism>
<evidence type="ECO:0000256" key="8">
    <source>
        <dbReference type="ARBA" id="ARBA00022989"/>
    </source>
</evidence>
<keyword evidence="5 10" id="KW-0813">Transport</keyword>
<dbReference type="InterPro" id="IPR036259">
    <property type="entry name" value="MFS_trans_sf"/>
</dbReference>
<feature type="transmembrane region" description="Helical" evidence="10">
    <location>
        <begin position="304"/>
        <end position="324"/>
    </location>
</feature>
<dbReference type="InterPro" id="IPR001958">
    <property type="entry name" value="Tet-R_TetA/multi-R_MdtG-like"/>
</dbReference>
<feature type="transmembrane region" description="Helical" evidence="10">
    <location>
        <begin position="250"/>
        <end position="268"/>
    </location>
</feature>
<evidence type="ECO:0000256" key="7">
    <source>
        <dbReference type="ARBA" id="ARBA00022692"/>
    </source>
</evidence>
<feature type="transmembrane region" description="Helical" evidence="10">
    <location>
        <begin position="345"/>
        <end position="365"/>
    </location>
</feature>
<dbReference type="InterPro" id="IPR005829">
    <property type="entry name" value="Sugar_transporter_CS"/>
</dbReference>
<dbReference type="InterPro" id="IPR011701">
    <property type="entry name" value="MFS"/>
</dbReference>
<accession>A0ABT1MTP5</accession>
<evidence type="ECO:0000256" key="9">
    <source>
        <dbReference type="ARBA" id="ARBA00023136"/>
    </source>
</evidence>
<keyword evidence="6" id="KW-1003">Cell membrane</keyword>
<feature type="transmembrane region" description="Helical" evidence="10">
    <location>
        <begin position="105"/>
        <end position="125"/>
    </location>
</feature>
<comment type="function">
    <text evidence="1">Resistance to tetracycline by an active tetracycline efflux. This is an energy-dependent process that decreases the accumulation of the antibiotic in whole cells. This protein functions as a metal-tetracycline/H(+) antiporter.</text>
</comment>
<dbReference type="PANTHER" id="PTHR43124">
    <property type="entry name" value="PURINE EFFLUX PUMP PBUE"/>
    <property type="match status" value="1"/>
</dbReference>
<evidence type="ECO:0000256" key="1">
    <source>
        <dbReference type="ARBA" id="ARBA00003279"/>
    </source>
</evidence>
<dbReference type="PROSITE" id="PS50850">
    <property type="entry name" value="MFS"/>
    <property type="match status" value="1"/>
</dbReference>
<reference evidence="12 13" key="1">
    <citation type="submission" date="2022-03" db="EMBL/GenBank/DDBJ databases">
        <authorList>
            <person name="He Y."/>
        </authorList>
    </citation>
    <scope>NUCLEOTIDE SEQUENCE [LARGE SCALE GENOMIC DNA]</scope>
    <source>
        <strain evidence="12 13">TK19116</strain>
    </source>
</reference>
<feature type="transmembrane region" description="Helical" evidence="10">
    <location>
        <begin position="280"/>
        <end position="298"/>
    </location>
</feature>
<evidence type="ECO:0000256" key="2">
    <source>
        <dbReference type="ARBA" id="ARBA00004651"/>
    </source>
</evidence>
<evidence type="ECO:0000256" key="5">
    <source>
        <dbReference type="ARBA" id="ARBA00022448"/>
    </source>
</evidence>
<protein>
    <recommendedName>
        <fullName evidence="10">Bcr/CflA family efflux transporter</fullName>
    </recommendedName>
</protein>
<feature type="transmembrane region" description="Helical" evidence="10">
    <location>
        <begin position="212"/>
        <end position="238"/>
    </location>
</feature>
<dbReference type="EMBL" id="JAKZEU010000005">
    <property type="protein sequence ID" value="MCQ0971693.1"/>
    <property type="molecule type" value="Genomic_DNA"/>
</dbReference>
<feature type="transmembrane region" description="Helical" evidence="10">
    <location>
        <begin position="371"/>
        <end position="393"/>
    </location>
</feature>
<dbReference type="InterPro" id="IPR020846">
    <property type="entry name" value="MFS_dom"/>
</dbReference>
<keyword evidence="10" id="KW-0997">Cell inner membrane</keyword>
<gene>
    <name evidence="12" type="ORF">MLD63_14815</name>
</gene>
<name>A0ABT1MTP5_9RHOB</name>
<evidence type="ECO:0000256" key="6">
    <source>
        <dbReference type="ARBA" id="ARBA00022475"/>
    </source>
</evidence>
<evidence type="ECO:0000259" key="11">
    <source>
        <dbReference type="PROSITE" id="PS50850"/>
    </source>
</evidence>
<keyword evidence="9 10" id="KW-0472">Membrane</keyword>
<keyword evidence="13" id="KW-1185">Reference proteome</keyword>
<dbReference type="SUPFAM" id="SSF103473">
    <property type="entry name" value="MFS general substrate transporter"/>
    <property type="match status" value="1"/>
</dbReference>
<keyword evidence="7 10" id="KW-0812">Transmembrane</keyword>
<keyword evidence="8 10" id="KW-1133">Transmembrane helix</keyword>
<evidence type="ECO:0000256" key="10">
    <source>
        <dbReference type="RuleBase" id="RU365088"/>
    </source>
</evidence>
<comment type="similarity">
    <text evidence="4">Belongs to the major facilitator superfamily. TCR/Tet family.</text>
</comment>
<dbReference type="InterPro" id="IPR004812">
    <property type="entry name" value="Efflux_drug-R_Bcr/CmlA"/>
</dbReference>
<evidence type="ECO:0000256" key="3">
    <source>
        <dbReference type="ARBA" id="ARBA00006236"/>
    </source>
</evidence>
<feature type="domain" description="Major facilitator superfamily (MFS) profile" evidence="11">
    <location>
        <begin position="14"/>
        <end position="396"/>
    </location>
</feature>
<dbReference type="NCBIfam" id="TIGR00710">
    <property type="entry name" value="efflux_Bcr_CflA"/>
    <property type="match status" value="1"/>
</dbReference>
<dbReference type="Proteomes" id="UP001203945">
    <property type="component" value="Unassembled WGS sequence"/>
</dbReference>
<feature type="transmembrane region" description="Helical" evidence="10">
    <location>
        <begin position="80"/>
        <end position="99"/>
    </location>
</feature>
<feature type="transmembrane region" description="Helical" evidence="10">
    <location>
        <begin position="15"/>
        <end position="33"/>
    </location>
</feature>
<dbReference type="Gene3D" id="1.20.1720.10">
    <property type="entry name" value="Multidrug resistance protein D"/>
    <property type="match status" value="1"/>
</dbReference>
<dbReference type="Pfam" id="PF07690">
    <property type="entry name" value="MFS_1"/>
    <property type="match status" value="1"/>
</dbReference>
<proteinExistence type="inferred from homology"/>
<evidence type="ECO:0000313" key="12">
    <source>
        <dbReference type="EMBL" id="MCQ0971693.1"/>
    </source>
</evidence>
<feature type="transmembrane region" description="Helical" evidence="10">
    <location>
        <begin position="45"/>
        <end position="68"/>
    </location>
</feature>
<dbReference type="PRINTS" id="PR01035">
    <property type="entry name" value="TCRTETA"/>
</dbReference>
<comment type="caution">
    <text evidence="12">The sequence shown here is derived from an EMBL/GenBank/DDBJ whole genome shotgun (WGS) entry which is preliminary data.</text>
</comment>
<dbReference type="RefSeq" id="WP_255330695.1">
    <property type="nucleotide sequence ID" value="NZ_JAKZEU010000005.1"/>
</dbReference>
<dbReference type="PANTHER" id="PTHR43124:SF3">
    <property type="entry name" value="CHLORAMPHENICOL EFFLUX PUMP RV0191"/>
    <property type="match status" value="1"/>
</dbReference>
<feature type="transmembrane region" description="Helical" evidence="10">
    <location>
        <begin position="171"/>
        <end position="191"/>
    </location>
</feature>
<dbReference type="InterPro" id="IPR050189">
    <property type="entry name" value="MFS_Efflux_Transporters"/>
</dbReference>
<dbReference type="CDD" id="cd17320">
    <property type="entry name" value="MFS_MdfA_MDR_like"/>
    <property type="match status" value="1"/>
</dbReference>
<dbReference type="PROSITE" id="PS00216">
    <property type="entry name" value="SUGAR_TRANSPORT_1"/>
    <property type="match status" value="1"/>
</dbReference>
<sequence>MTGARPAATRTPPRLVTLVALSGVAALSMNVFLPSLPGMARDFGVPYAVMQLSVSAYIGMSALVQLLGGPLSDRIGRRPVVLGGLVIFLIATVGTLMAPTAGSFLAFRMLQAAVAVAILVPRAVVRDLYDGSRAASMIGYVTMGMAVVPMIAPVIGGILDELFGWRSNFTVMGLLALAVFVAAFLDLGETVRGGGTPLRQQLRNYPILARSVRFWGYCAAATLASGTFFAYLGGAPFVGERVFGLSPAEVGYFFAAPSIGYMTGNFLSGRFAGRLGMSRMILLGAIVCVVPVTLALTADVSGIISPWVFFGAVAMMGLGNGMVLPSANAGMMSVRPDLAGTASGLGGALAIAGGAVLSALAGALLTPGRGATPLLCIMTCSAIGSLLAILWVIRREKRTLG</sequence>